<reference evidence="2 3" key="1">
    <citation type="submission" date="2018-10" db="EMBL/GenBank/DDBJ databases">
        <title>Sinomicrobium pectinilyticum sp. nov., a pectinase-producing bacterium isolated from alkaline and saline soil, and emended description of the genus Sinomicrobium.</title>
        <authorList>
            <person name="Cheng B."/>
            <person name="Li C."/>
            <person name="Lai Q."/>
            <person name="Du M."/>
            <person name="Shao Z."/>
            <person name="Xu P."/>
            <person name="Yang C."/>
        </authorList>
    </citation>
    <scope>NUCLEOTIDE SEQUENCE [LARGE SCALE GENOMIC DNA]</scope>
    <source>
        <strain evidence="2 3">5DNS001</strain>
    </source>
</reference>
<name>A0A3N0EN18_SINP1</name>
<accession>A0A3N0EN18</accession>
<comment type="caution">
    <text evidence="2">The sequence shown here is derived from an EMBL/GenBank/DDBJ whole genome shotgun (WGS) entry which is preliminary data.</text>
</comment>
<organism evidence="2 3">
    <name type="scientific">Sinomicrobium pectinilyticum</name>
    <dbReference type="NCBI Taxonomy" id="1084421"/>
    <lineage>
        <taxon>Bacteria</taxon>
        <taxon>Pseudomonadati</taxon>
        <taxon>Bacteroidota</taxon>
        <taxon>Flavobacteriia</taxon>
        <taxon>Flavobacteriales</taxon>
        <taxon>Flavobacteriaceae</taxon>
        <taxon>Sinomicrobium</taxon>
    </lineage>
</organism>
<protein>
    <submittedName>
        <fullName evidence="2">Uncharacterized protein</fullName>
    </submittedName>
</protein>
<feature type="chain" id="PRO_5018197079" evidence="1">
    <location>
        <begin position="25"/>
        <end position="127"/>
    </location>
</feature>
<dbReference type="Proteomes" id="UP000267469">
    <property type="component" value="Unassembled WGS sequence"/>
</dbReference>
<dbReference type="OrthoDB" id="1493243at2"/>
<evidence type="ECO:0000313" key="2">
    <source>
        <dbReference type="EMBL" id="RNL89295.1"/>
    </source>
</evidence>
<feature type="signal peptide" evidence="1">
    <location>
        <begin position="1"/>
        <end position="24"/>
    </location>
</feature>
<keyword evidence="1" id="KW-0732">Signal</keyword>
<sequence length="127" mass="14215">MKRAIVLFSLVCFFLSGGFTSISAQNSVELGIILPYSGNYNNWIITFTGSNGTYTFTTNDDNFESQVLGVIPEGTYDIEFDSGYFPSGFDFGVCGPTYYHFRARNDSFTWYGAVVEEGTYIQIDQGY</sequence>
<dbReference type="AlphaFoldDB" id="A0A3N0EN18"/>
<proteinExistence type="predicted"/>
<evidence type="ECO:0000256" key="1">
    <source>
        <dbReference type="SAM" id="SignalP"/>
    </source>
</evidence>
<gene>
    <name evidence="2" type="ORF">ED312_07505</name>
</gene>
<dbReference type="EMBL" id="RJTM01000046">
    <property type="protein sequence ID" value="RNL89295.1"/>
    <property type="molecule type" value="Genomic_DNA"/>
</dbReference>
<dbReference type="RefSeq" id="WP_123215395.1">
    <property type="nucleotide sequence ID" value="NZ_RJTM01000046.1"/>
</dbReference>
<evidence type="ECO:0000313" key="3">
    <source>
        <dbReference type="Proteomes" id="UP000267469"/>
    </source>
</evidence>
<keyword evidence="3" id="KW-1185">Reference proteome</keyword>